<name>A0A8J4WR59_CLAMG</name>
<feature type="compositionally biased region" description="Basic and acidic residues" evidence="1">
    <location>
        <begin position="1"/>
        <end position="11"/>
    </location>
</feature>
<comment type="caution">
    <text evidence="2">The sequence shown here is derived from an EMBL/GenBank/DDBJ whole genome shotgun (WGS) entry which is preliminary data.</text>
</comment>
<keyword evidence="3" id="KW-1185">Reference proteome</keyword>
<dbReference type="AlphaFoldDB" id="A0A8J4WR59"/>
<accession>A0A8J4WR59</accession>
<proteinExistence type="predicted"/>
<reference evidence="2" key="1">
    <citation type="submission" date="2020-07" db="EMBL/GenBank/DDBJ databases">
        <title>Clarias magur genome sequencing, assembly and annotation.</title>
        <authorList>
            <person name="Kushwaha B."/>
            <person name="Kumar R."/>
            <person name="Das P."/>
            <person name="Joshi C.G."/>
            <person name="Kumar D."/>
            <person name="Nagpure N.S."/>
            <person name="Pandey M."/>
            <person name="Agarwal S."/>
            <person name="Srivastava S."/>
            <person name="Singh M."/>
            <person name="Sahoo L."/>
            <person name="Jayasankar P."/>
            <person name="Meher P.K."/>
            <person name="Koringa P.G."/>
            <person name="Iquebal M.A."/>
            <person name="Das S.P."/>
            <person name="Bit A."/>
            <person name="Patnaik S."/>
            <person name="Patel N."/>
            <person name="Shah T.M."/>
            <person name="Hinsu A."/>
            <person name="Jena J.K."/>
        </authorList>
    </citation>
    <scope>NUCLEOTIDE SEQUENCE</scope>
    <source>
        <strain evidence="2">CIFAMagur01</strain>
        <tissue evidence="2">Testis</tissue>
    </source>
</reference>
<dbReference type="Proteomes" id="UP000727407">
    <property type="component" value="Unassembled WGS sequence"/>
</dbReference>
<evidence type="ECO:0000256" key="1">
    <source>
        <dbReference type="SAM" id="MobiDB-lite"/>
    </source>
</evidence>
<evidence type="ECO:0000313" key="2">
    <source>
        <dbReference type="EMBL" id="KAF5889589.1"/>
    </source>
</evidence>
<feature type="region of interest" description="Disordered" evidence="1">
    <location>
        <begin position="1"/>
        <end position="29"/>
    </location>
</feature>
<gene>
    <name evidence="2" type="ORF">DAT39_020712</name>
</gene>
<evidence type="ECO:0000313" key="3">
    <source>
        <dbReference type="Proteomes" id="UP000727407"/>
    </source>
</evidence>
<organism evidence="2 3">
    <name type="scientific">Clarias magur</name>
    <name type="common">Asian catfish</name>
    <name type="synonym">Macropteronotus magur</name>
    <dbReference type="NCBI Taxonomy" id="1594786"/>
    <lineage>
        <taxon>Eukaryota</taxon>
        <taxon>Metazoa</taxon>
        <taxon>Chordata</taxon>
        <taxon>Craniata</taxon>
        <taxon>Vertebrata</taxon>
        <taxon>Euteleostomi</taxon>
        <taxon>Actinopterygii</taxon>
        <taxon>Neopterygii</taxon>
        <taxon>Teleostei</taxon>
        <taxon>Ostariophysi</taxon>
        <taxon>Siluriformes</taxon>
        <taxon>Clariidae</taxon>
        <taxon>Clarias</taxon>
    </lineage>
</organism>
<dbReference type="EMBL" id="QNUK01000792">
    <property type="protein sequence ID" value="KAF5889589.1"/>
    <property type="molecule type" value="Genomic_DNA"/>
</dbReference>
<sequence>MIRRSQRETKPVIRLSYNHPGNPTEEPVTMNLGSRQWEERRRIPDEVQTRLDPHLRLQVAAQGDSVGLEWFIRTSIQVGNHIQECAIITSMLQEPPAFLRPPGVRTM</sequence>
<protein>
    <submittedName>
        <fullName evidence="2">Uncharacterized protein</fullName>
    </submittedName>
</protein>